<dbReference type="GO" id="GO:0017136">
    <property type="term" value="F:histone deacetylase activity, NAD-dependent"/>
    <property type="evidence" value="ECO:0007669"/>
    <property type="project" value="TreeGrafter"/>
</dbReference>
<proteinExistence type="inferred from homology"/>
<evidence type="ECO:0000256" key="2">
    <source>
        <dbReference type="ARBA" id="ARBA00006924"/>
    </source>
</evidence>
<dbReference type="Proteomes" id="UP000714275">
    <property type="component" value="Unassembled WGS sequence"/>
</dbReference>
<dbReference type="InterPro" id="IPR050134">
    <property type="entry name" value="NAD-dep_sirtuin_deacylases"/>
</dbReference>
<dbReference type="PANTHER" id="PTHR11085:SF15">
    <property type="entry name" value="NAD-DEPENDENT HISTONE DEACETYLASE HST4"/>
    <property type="match status" value="1"/>
</dbReference>
<comment type="similarity">
    <text evidence="2">Belongs to the sirtuin family. Class I subfamily.</text>
</comment>
<evidence type="ECO:0000256" key="6">
    <source>
        <dbReference type="PROSITE-ProRule" id="PRU00236"/>
    </source>
</evidence>
<comment type="subcellular location">
    <subcellularLocation>
        <location evidence="1">Mitochondrion</location>
    </subcellularLocation>
</comment>
<dbReference type="Gene3D" id="3.30.1600.10">
    <property type="entry name" value="SIR2/SIRT2 'Small Domain"/>
    <property type="match status" value="1"/>
</dbReference>
<gene>
    <name evidence="8" type="ORF">EV702DRAFT_977285</name>
</gene>
<dbReference type="GO" id="GO:0006282">
    <property type="term" value="P:regulation of DNA repair"/>
    <property type="evidence" value="ECO:0007669"/>
    <property type="project" value="TreeGrafter"/>
</dbReference>
<dbReference type="OrthoDB" id="2919105at2759"/>
<sequence>MVVEVPLACKTSSEAISAVISSVLEAQNLIIICGAGVSVSAGIPDFRSSQGLFTTGALSKDLLDASVWKVLFLWSIMYHRYQTINFISLSSPTPFHLALKMLDEKGGLRRVYTQNIDMLESKSGLSFGVPQTQSPEETLRCIPLYGTLETLACIKCCYQSPLHLHVSTLATGCLPLCPACEQIEHERKINHKRPRAPGTLIPTVVLYGQTHPAGDRLAQCITHDANGDHRNVKADVLLVAGTSLKIPGIIAAVHKFAQAVQAQGSGGYRSIYLDQKPLSSKWNSIFDVWVSGDLQIFAQHLIRSISHQIEQSTDDTVHFKDSTSISILVQDLPSEAAFFLKDKDRVLLDIQHPFYIPKI</sequence>
<dbReference type="GO" id="GO:0031508">
    <property type="term" value="P:pericentric heterochromatin formation"/>
    <property type="evidence" value="ECO:0007669"/>
    <property type="project" value="TreeGrafter"/>
</dbReference>
<dbReference type="GO" id="GO:0000122">
    <property type="term" value="P:negative regulation of transcription by RNA polymerase II"/>
    <property type="evidence" value="ECO:0007669"/>
    <property type="project" value="TreeGrafter"/>
</dbReference>
<dbReference type="InterPro" id="IPR026590">
    <property type="entry name" value="Ssirtuin_cat_dom"/>
</dbReference>
<keyword evidence="4" id="KW-0520">NAD</keyword>
<feature type="binding site" evidence="6">
    <location>
        <position position="177"/>
    </location>
    <ligand>
        <name>Zn(2+)</name>
        <dbReference type="ChEBI" id="CHEBI:29105"/>
    </ligand>
</feature>
<evidence type="ECO:0000256" key="1">
    <source>
        <dbReference type="ARBA" id="ARBA00004173"/>
    </source>
</evidence>
<dbReference type="GO" id="GO:0070403">
    <property type="term" value="F:NAD+ binding"/>
    <property type="evidence" value="ECO:0007669"/>
    <property type="project" value="InterPro"/>
</dbReference>
<dbReference type="GO" id="GO:0005739">
    <property type="term" value="C:mitochondrion"/>
    <property type="evidence" value="ECO:0007669"/>
    <property type="project" value="UniProtKB-SubCell"/>
</dbReference>
<evidence type="ECO:0000259" key="7">
    <source>
        <dbReference type="PROSITE" id="PS50305"/>
    </source>
</evidence>
<dbReference type="SUPFAM" id="SSF52467">
    <property type="entry name" value="DHS-like NAD/FAD-binding domain"/>
    <property type="match status" value="1"/>
</dbReference>
<evidence type="ECO:0000256" key="4">
    <source>
        <dbReference type="ARBA" id="ARBA00023027"/>
    </source>
</evidence>
<accession>A0A9P6ZLP9</accession>
<dbReference type="InterPro" id="IPR003000">
    <property type="entry name" value="Sirtuin"/>
</dbReference>
<dbReference type="Gene3D" id="3.40.50.1220">
    <property type="entry name" value="TPP-binding domain"/>
    <property type="match status" value="1"/>
</dbReference>
<dbReference type="GO" id="GO:1990414">
    <property type="term" value="P:replication-born double-strand break repair via sister chromatid exchange"/>
    <property type="evidence" value="ECO:0007669"/>
    <property type="project" value="TreeGrafter"/>
</dbReference>
<organism evidence="8 9">
    <name type="scientific">Suillus placidus</name>
    <dbReference type="NCBI Taxonomy" id="48579"/>
    <lineage>
        <taxon>Eukaryota</taxon>
        <taxon>Fungi</taxon>
        <taxon>Dikarya</taxon>
        <taxon>Basidiomycota</taxon>
        <taxon>Agaricomycotina</taxon>
        <taxon>Agaricomycetes</taxon>
        <taxon>Agaricomycetidae</taxon>
        <taxon>Boletales</taxon>
        <taxon>Suillineae</taxon>
        <taxon>Suillaceae</taxon>
        <taxon>Suillus</taxon>
    </lineage>
</organism>
<dbReference type="PROSITE" id="PS50305">
    <property type="entry name" value="SIRTUIN"/>
    <property type="match status" value="1"/>
</dbReference>
<evidence type="ECO:0000313" key="8">
    <source>
        <dbReference type="EMBL" id="KAG1771560.1"/>
    </source>
</evidence>
<dbReference type="GO" id="GO:0031934">
    <property type="term" value="C:mating-type region heterochromatin"/>
    <property type="evidence" value="ECO:0007669"/>
    <property type="project" value="TreeGrafter"/>
</dbReference>
<keyword evidence="3" id="KW-0808">Transferase</keyword>
<keyword evidence="6" id="KW-0862">Zinc</keyword>
<dbReference type="PANTHER" id="PTHR11085">
    <property type="entry name" value="NAD-DEPENDENT PROTEIN DEACYLASE SIRTUIN-5, MITOCHONDRIAL-RELATED"/>
    <property type="match status" value="1"/>
</dbReference>
<name>A0A9P6ZLP9_9AGAM</name>
<evidence type="ECO:0000256" key="3">
    <source>
        <dbReference type="ARBA" id="ARBA00022679"/>
    </source>
</evidence>
<dbReference type="Pfam" id="PF02146">
    <property type="entry name" value="SIR2"/>
    <property type="match status" value="1"/>
</dbReference>
<keyword evidence="9" id="KW-1185">Reference proteome</keyword>
<dbReference type="GO" id="GO:0046872">
    <property type="term" value="F:metal ion binding"/>
    <property type="evidence" value="ECO:0007669"/>
    <property type="project" value="UniProtKB-KW"/>
</dbReference>
<evidence type="ECO:0000256" key="5">
    <source>
        <dbReference type="ARBA" id="ARBA00023128"/>
    </source>
</evidence>
<reference evidence="8" key="1">
    <citation type="journal article" date="2020" name="New Phytol.">
        <title>Comparative genomics reveals dynamic genome evolution in host specialist ectomycorrhizal fungi.</title>
        <authorList>
            <person name="Lofgren L.A."/>
            <person name="Nguyen N.H."/>
            <person name="Vilgalys R."/>
            <person name="Ruytinx J."/>
            <person name="Liao H.L."/>
            <person name="Branco S."/>
            <person name="Kuo A."/>
            <person name="LaButti K."/>
            <person name="Lipzen A."/>
            <person name="Andreopoulos W."/>
            <person name="Pangilinan J."/>
            <person name="Riley R."/>
            <person name="Hundley H."/>
            <person name="Na H."/>
            <person name="Barry K."/>
            <person name="Grigoriev I.V."/>
            <person name="Stajich J.E."/>
            <person name="Kennedy P.G."/>
        </authorList>
    </citation>
    <scope>NUCLEOTIDE SEQUENCE</scope>
    <source>
        <strain evidence="8">DOB743</strain>
    </source>
</reference>
<dbReference type="GO" id="GO:0005634">
    <property type="term" value="C:nucleus"/>
    <property type="evidence" value="ECO:0007669"/>
    <property type="project" value="TreeGrafter"/>
</dbReference>
<keyword evidence="5" id="KW-0496">Mitochondrion</keyword>
<comment type="caution">
    <text evidence="6">Lacks conserved residue(s) required for the propagation of feature annotation.</text>
</comment>
<feature type="binding site" evidence="6">
    <location>
        <position position="180"/>
    </location>
    <ligand>
        <name>Zn(2+)</name>
        <dbReference type="ChEBI" id="CHEBI:29105"/>
    </ligand>
</feature>
<keyword evidence="6" id="KW-0479">Metal-binding</keyword>
<protein>
    <submittedName>
        <fullName evidence="8">DHS-like NAD/FAD-binding domain-containing protein</fullName>
    </submittedName>
</protein>
<dbReference type="InterPro" id="IPR026591">
    <property type="entry name" value="Sirtuin_cat_small_dom_sf"/>
</dbReference>
<dbReference type="EMBL" id="JABBWD010000058">
    <property type="protein sequence ID" value="KAG1771560.1"/>
    <property type="molecule type" value="Genomic_DNA"/>
</dbReference>
<feature type="binding site" evidence="6">
    <location>
        <position position="156"/>
    </location>
    <ligand>
        <name>Zn(2+)</name>
        <dbReference type="ChEBI" id="CHEBI:29105"/>
    </ligand>
</feature>
<comment type="caution">
    <text evidence="8">The sequence shown here is derived from an EMBL/GenBank/DDBJ whole genome shotgun (WGS) entry which is preliminary data.</text>
</comment>
<feature type="domain" description="Deacetylase sirtuin-type" evidence="7">
    <location>
        <begin position="6"/>
        <end position="312"/>
    </location>
</feature>
<dbReference type="InterPro" id="IPR029035">
    <property type="entry name" value="DHS-like_NAD/FAD-binding_dom"/>
</dbReference>
<evidence type="ECO:0000313" key="9">
    <source>
        <dbReference type="Proteomes" id="UP000714275"/>
    </source>
</evidence>
<dbReference type="AlphaFoldDB" id="A0A9P6ZLP9"/>
<feature type="binding site" evidence="6">
    <location>
        <position position="153"/>
    </location>
    <ligand>
        <name>Zn(2+)</name>
        <dbReference type="ChEBI" id="CHEBI:29105"/>
    </ligand>
</feature>